<feature type="region of interest" description="Disordered" evidence="1">
    <location>
        <begin position="61"/>
        <end position="86"/>
    </location>
</feature>
<dbReference type="Proteomes" id="UP000479710">
    <property type="component" value="Unassembled WGS sequence"/>
</dbReference>
<evidence type="ECO:0000256" key="1">
    <source>
        <dbReference type="SAM" id="MobiDB-lite"/>
    </source>
</evidence>
<comment type="caution">
    <text evidence="2">The sequence shown here is derived from an EMBL/GenBank/DDBJ whole genome shotgun (WGS) entry which is preliminary data.</text>
</comment>
<dbReference type="EMBL" id="SPHZ02000003">
    <property type="protein sequence ID" value="KAF0924358.1"/>
    <property type="molecule type" value="Genomic_DNA"/>
</dbReference>
<accession>A0A6G1EHY2</accession>
<evidence type="ECO:0000313" key="2">
    <source>
        <dbReference type="EMBL" id="KAF0924359.1"/>
    </source>
</evidence>
<gene>
    <name evidence="2" type="ORF">E2562_010037</name>
</gene>
<sequence>MAKVDGAAAVGARGGAVSMRSHSRDADVAVSVGAVVAVTAPAMLGATMVAPMPLQAASVATVAPHPHDGGPVISPPPLPTGPSGMMELQPLQGGFVMTMQPPQAGAMMAHPLMSAMQLVQAGATME</sequence>
<dbReference type="AlphaFoldDB" id="A0A6G1EHY2"/>
<name>A0A6G1EHY2_9ORYZ</name>
<dbReference type="EMBL" id="SPHZ02000003">
    <property type="protein sequence ID" value="KAF0924359.1"/>
    <property type="molecule type" value="Genomic_DNA"/>
</dbReference>
<protein>
    <submittedName>
        <fullName evidence="2">Uncharacterized protein</fullName>
    </submittedName>
</protein>
<reference evidence="2 3" key="1">
    <citation type="submission" date="2019-11" db="EMBL/GenBank/DDBJ databases">
        <title>Whole genome sequence of Oryza granulata.</title>
        <authorList>
            <person name="Li W."/>
        </authorList>
    </citation>
    <scope>NUCLEOTIDE SEQUENCE [LARGE SCALE GENOMIC DNA]</scope>
    <source>
        <strain evidence="3">cv. Menghai</strain>
        <tissue evidence="2">Leaf</tissue>
    </source>
</reference>
<proteinExistence type="predicted"/>
<evidence type="ECO:0000313" key="3">
    <source>
        <dbReference type="Proteomes" id="UP000479710"/>
    </source>
</evidence>
<organism evidence="2 3">
    <name type="scientific">Oryza meyeriana var. granulata</name>
    <dbReference type="NCBI Taxonomy" id="110450"/>
    <lineage>
        <taxon>Eukaryota</taxon>
        <taxon>Viridiplantae</taxon>
        <taxon>Streptophyta</taxon>
        <taxon>Embryophyta</taxon>
        <taxon>Tracheophyta</taxon>
        <taxon>Spermatophyta</taxon>
        <taxon>Magnoliopsida</taxon>
        <taxon>Liliopsida</taxon>
        <taxon>Poales</taxon>
        <taxon>Poaceae</taxon>
        <taxon>BOP clade</taxon>
        <taxon>Oryzoideae</taxon>
        <taxon>Oryzeae</taxon>
        <taxon>Oryzinae</taxon>
        <taxon>Oryza</taxon>
        <taxon>Oryza meyeriana</taxon>
    </lineage>
</organism>
<keyword evidence="3" id="KW-1185">Reference proteome</keyword>